<gene>
    <name evidence="2" type="ORF">C9J01_02995</name>
</gene>
<dbReference type="CDD" id="cd04664">
    <property type="entry name" value="NUDIX_DHNTPase_like"/>
    <property type="match status" value="1"/>
</dbReference>
<evidence type="ECO:0000313" key="3">
    <source>
        <dbReference type="Proteomes" id="UP000241346"/>
    </source>
</evidence>
<dbReference type="Gene3D" id="3.90.79.10">
    <property type="entry name" value="Nucleoside Triphosphate Pyrophosphohydrolase"/>
    <property type="match status" value="1"/>
</dbReference>
<dbReference type="InterPro" id="IPR000086">
    <property type="entry name" value="NUDIX_hydrolase_dom"/>
</dbReference>
<dbReference type="EMBL" id="PYMB01000001">
    <property type="protein sequence ID" value="PSW15990.1"/>
    <property type="molecule type" value="Genomic_DNA"/>
</dbReference>
<evidence type="ECO:0000313" key="2">
    <source>
        <dbReference type="EMBL" id="PSW15990.1"/>
    </source>
</evidence>
<comment type="caution">
    <text evidence="2">The sequence shown here is derived from an EMBL/GenBank/DDBJ whole genome shotgun (WGS) entry which is preliminary data.</text>
</comment>
<dbReference type="OrthoDB" id="9761969at2"/>
<dbReference type="AlphaFoldDB" id="A0A2T3NKI4"/>
<dbReference type="Pfam" id="PF00293">
    <property type="entry name" value="NUDIX"/>
    <property type="match status" value="1"/>
</dbReference>
<evidence type="ECO:0000259" key="1">
    <source>
        <dbReference type="PROSITE" id="PS51462"/>
    </source>
</evidence>
<name>A0A2T3NKI4_9GAMM</name>
<dbReference type="PANTHER" id="PTHR43736:SF1">
    <property type="entry name" value="DIHYDRONEOPTERIN TRIPHOSPHATE DIPHOSPHATASE"/>
    <property type="match status" value="1"/>
</dbReference>
<organism evidence="2 3">
    <name type="scientific">Photobacterium rosenbergii</name>
    <dbReference type="NCBI Taxonomy" id="294936"/>
    <lineage>
        <taxon>Bacteria</taxon>
        <taxon>Pseudomonadati</taxon>
        <taxon>Pseudomonadota</taxon>
        <taxon>Gammaproteobacteria</taxon>
        <taxon>Vibrionales</taxon>
        <taxon>Vibrionaceae</taxon>
        <taxon>Photobacterium</taxon>
    </lineage>
</organism>
<protein>
    <submittedName>
        <fullName evidence="2">DNA mismatch repair protein MutT</fullName>
    </submittedName>
</protein>
<dbReference type="PROSITE" id="PS51462">
    <property type="entry name" value="NUDIX"/>
    <property type="match status" value="1"/>
</dbReference>
<dbReference type="InterPro" id="IPR015797">
    <property type="entry name" value="NUDIX_hydrolase-like_dom_sf"/>
</dbReference>
<dbReference type="SUPFAM" id="SSF55811">
    <property type="entry name" value="Nudix"/>
    <property type="match status" value="1"/>
</dbReference>
<sequence>MELKTNLVSSVVFSKRNGEIMMLMLKRIDDNYWCNVAGKIELGECATAAVIREIAEETQLKVDKLYSADYLQQFYHAQTDQIFMAIGFVAFCAGEQPVIINHEHTEYRWCSLEEALMLAPFPNQHQFYKHVWKHFINTPPSSWLRVSE</sequence>
<feature type="domain" description="Nudix hydrolase" evidence="1">
    <location>
        <begin position="3"/>
        <end position="131"/>
    </location>
</feature>
<accession>A0A2T3NKI4</accession>
<dbReference type="Proteomes" id="UP000241346">
    <property type="component" value="Unassembled WGS sequence"/>
</dbReference>
<dbReference type="GO" id="GO:0003824">
    <property type="term" value="F:catalytic activity"/>
    <property type="evidence" value="ECO:0007669"/>
    <property type="project" value="UniProtKB-ARBA"/>
</dbReference>
<dbReference type="PANTHER" id="PTHR43736">
    <property type="entry name" value="ADP-RIBOSE PYROPHOSPHATASE"/>
    <property type="match status" value="1"/>
</dbReference>
<dbReference type="RefSeq" id="WP_107296612.1">
    <property type="nucleotide sequence ID" value="NZ_PYMB01000001.1"/>
</dbReference>
<reference evidence="2 3" key="1">
    <citation type="submission" date="2018-03" db="EMBL/GenBank/DDBJ databases">
        <title>Whole genome sequencing of Histamine producing bacteria.</title>
        <authorList>
            <person name="Butler K."/>
        </authorList>
    </citation>
    <scope>NUCLEOTIDE SEQUENCE [LARGE SCALE GENOMIC DNA]</scope>
    <source>
        <strain evidence="2 3">DSM 19138</strain>
    </source>
</reference>
<proteinExistence type="predicted"/>